<dbReference type="AlphaFoldDB" id="A0A0R1KI68"/>
<keyword evidence="3" id="KW-1185">Reference proteome</keyword>
<dbReference type="InterPro" id="IPR010064">
    <property type="entry name" value="HK97-gp10_tail"/>
</dbReference>
<proteinExistence type="predicted"/>
<dbReference type="PATRIC" id="fig|1423775.4.peg.2663"/>
<dbReference type="OrthoDB" id="886754at2"/>
<dbReference type="EMBL" id="AZDZ01000006">
    <property type="protein sequence ID" value="KRK80225.1"/>
    <property type="molecule type" value="Genomic_DNA"/>
</dbReference>
<evidence type="ECO:0008006" key="4">
    <source>
        <dbReference type="Google" id="ProtNLM"/>
    </source>
</evidence>
<accession>A0A0R1KI68</accession>
<organism evidence="2 3">
    <name type="scientific">Companilactobacillus nodensis DSM 19682 = JCM 14932 = NBRC 107160</name>
    <dbReference type="NCBI Taxonomy" id="1423775"/>
    <lineage>
        <taxon>Bacteria</taxon>
        <taxon>Bacillati</taxon>
        <taxon>Bacillota</taxon>
        <taxon>Bacilli</taxon>
        <taxon>Lactobacillales</taxon>
        <taxon>Lactobacillaceae</taxon>
        <taxon>Companilactobacillus</taxon>
    </lineage>
</organism>
<dbReference type="eggNOG" id="ENOG5033AXK">
    <property type="taxonomic scope" value="Bacteria"/>
</dbReference>
<dbReference type="STRING" id="1423775.FD03_GL002615"/>
<reference evidence="2 3" key="1">
    <citation type="journal article" date="2015" name="Genome Announc.">
        <title>Expanding the biotechnology potential of lactobacilli through comparative genomics of 213 strains and associated genera.</title>
        <authorList>
            <person name="Sun Z."/>
            <person name="Harris H.M."/>
            <person name="McCann A."/>
            <person name="Guo C."/>
            <person name="Argimon S."/>
            <person name="Zhang W."/>
            <person name="Yang X."/>
            <person name="Jeffery I.B."/>
            <person name="Cooney J.C."/>
            <person name="Kagawa T.F."/>
            <person name="Liu W."/>
            <person name="Song Y."/>
            <person name="Salvetti E."/>
            <person name="Wrobel A."/>
            <person name="Rasinkangas P."/>
            <person name="Parkhill J."/>
            <person name="Rea M.C."/>
            <person name="O'Sullivan O."/>
            <person name="Ritari J."/>
            <person name="Douillard F.P."/>
            <person name="Paul Ross R."/>
            <person name="Yang R."/>
            <person name="Briner A.E."/>
            <person name="Felis G.E."/>
            <person name="de Vos W.M."/>
            <person name="Barrangou R."/>
            <person name="Klaenhammer T.R."/>
            <person name="Caufield P.W."/>
            <person name="Cui Y."/>
            <person name="Zhang H."/>
            <person name="O'Toole P.W."/>
        </authorList>
    </citation>
    <scope>NUCLEOTIDE SEQUENCE [LARGE SCALE GENOMIC DNA]</scope>
    <source>
        <strain evidence="2 3">DSM 19682</strain>
    </source>
</reference>
<feature type="region of interest" description="Disordered" evidence="1">
    <location>
        <begin position="75"/>
        <end position="95"/>
    </location>
</feature>
<dbReference type="Pfam" id="PF04883">
    <property type="entry name" value="HK97-gp10_like"/>
    <property type="match status" value="1"/>
</dbReference>
<comment type="caution">
    <text evidence="2">The sequence shown here is derived from an EMBL/GenBank/DDBJ whole genome shotgun (WGS) entry which is preliminary data.</text>
</comment>
<evidence type="ECO:0000313" key="2">
    <source>
        <dbReference type="EMBL" id="KRK80225.1"/>
    </source>
</evidence>
<dbReference type="RefSeq" id="WP_025025154.1">
    <property type="nucleotide sequence ID" value="NZ_AZDZ01000006.1"/>
</dbReference>
<sequence>MGVKLDMTYSKSLEDYLKQGLITVDDTLKVVRTNTAEMQENAERKAPVDTGHLKREIHQDIKGEGAEVVGQVSGDADYDPYQEYGTRYQPGTPHIRPAYYEQRDKFVKGMSELVKPK</sequence>
<evidence type="ECO:0000313" key="3">
    <source>
        <dbReference type="Proteomes" id="UP000051248"/>
    </source>
</evidence>
<name>A0A0R1KI68_9LACO</name>
<dbReference type="Proteomes" id="UP000051248">
    <property type="component" value="Unassembled WGS sequence"/>
</dbReference>
<dbReference type="NCBIfam" id="TIGR01725">
    <property type="entry name" value="phge_HK97_gp10"/>
    <property type="match status" value="1"/>
</dbReference>
<evidence type="ECO:0000256" key="1">
    <source>
        <dbReference type="SAM" id="MobiDB-lite"/>
    </source>
</evidence>
<protein>
    <recommendedName>
        <fullName evidence="4">HK97 gp10 family phage protein</fullName>
    </recommendedName>
</protein>
<gene>
    <name evidence="2" type="ORF">FD03_GL002615</name>
</gene>